<proteinExistence type="predicted"/>
<dbReference type="InterPro" id="IPR027417">
    <property type="entry name" value="P-loop_NTPase"/>
</dbReference>
<dbReference type="Gene3D" id="1.20.120.1080">
    <property type="match status" value="1"/>
</dbReference>
<feature type="domain" description="Helicase C-terminal" evidence="11">
    <location>
        <begin position="240"/>
        <end position="420"/>
    </location>
</feature>
<keyword evidence="7" id="KW-0067">ATP-binding</keyword>
<evidence type="ECO:0000256" key="9">
    <source>
        <dbReference type="ARBA" id="ARBA00047984"/>
    </source>
</evidence>
<dbReference type="Pfam" id="PF07717">
    <property type="entry name" value="OB_NTP_bind"/>
    <property type="match status" value="1"/>
</dbReference>
<dbReference type="FunFam" id="1.20.120.1080:FF:000003">
    <property type="entry name" value="Pre-mRNA-splicing factor ATP-dependent RNA helicase PRP43"/>
    <property type="match status" value="1"/>
</dbReference>
<evidence type="ECO:0000256" key="8">
    <source>
        <dbReference type="ARBA" id="ARBA00023187"/>
    </source>
</evidence>
<dbReference type="GO" id="GO:0006397">
    <property type="term" value="P:mRNA processing"/>
    <property type="evidence" value="ECO:0007669"/>
    <property type="project" value="UniProtKB-KW"/>
</dbReference>
<dbReference type="GO" id="GO:0005524">
    <property type="term" value="F:ATP binding"/>
    <property type="evidence" value="ECO:0007669"/>
    <property type="project" value="UniProtKB-KW"/>
</dbReference>
<dbReference type="SMART" id="SM00490">
    <property type="entry name" value="HELICc"/>
    <property type="match status" value="1"/>
</dbReference>
<keyword evidence="3" id="KW-0747">Spliceosome</keyword>
<dbReference type="PANTHER" id="PTHR18934">
    <property type="entry name" value="ATP-DEPENDENT RNA HELICASE"/>
    <property type="match status" value="1"/>
</dbReference>
<dbReference type="FunFam" id="3.40.50.300:FF:000007">
    <property type="entry name" value="Pre-mRNA-splicing factor ATP-dependent RNA helicase"/>
    <property type="match status" value="1"/>
</dbReference>
<evidence type="ECO:0000256" key="1">
    <source>
        <dbReference type="ARBA" id="ARBA00012552"/>
    </source>
</evidence>
<evidence type="ECO:0000256" key="2">
    <source>
        <dbReference type="ARBA" id="ARBA00022664"/>
    </source>
</evidence>
<dbReference type="PROSITE" id="PS51194">
    <property type="entry name" value="HELICASE_CTER"/>
    <property type="match status" value="1"/>
</dbReference>
<evidence type="ECO:0000259" key="10">
    <source>
        <dbReference type="PROSITE" id="PS51192"/>
    </source>
</evidence>
<keyword evidence="5" id="KW-0378">Hydrolase</keyword>
<dbReference type="GO" id="GO:0003723">
    <property type="term" value="F:RNA binding"/>
    <property type="evidence" value="ECO:0007669"/>
    <property type="project" value="TreeGrafter"/>
</dbReference>
<evidence type="ECO:0000256" key="3">
    <source>
        <dbReference type="ARBA" id="ARBA00022728"/>
    </source>
</evidence>
<protein>
    <recommendedName>
        <fullName evidence="1">RNA helicase</fullName>
        <ecNumber evidence="1">3.6.4.13</ecNumber>
    </recommendedName>
</protein>
<evidence type="ECO:0000256" key="6">
    <source>
        <dbReference type="ARBA" id="ARBA00022806"/>
    </source>
</evidence>
<dbReference type="SMART" id="SM00847">
    <property type="entry name" value="HA2"/>
    <property type="match status" value="1"/>
</dbReference>
<keyword evidence="6" id="KW-0347">Helicase</keyword>
<dbReference type="EC" id="3.6.4.13" evidence="1"/>
<keyword evidence="13" id="KW-1185">Reference proteome</keyword>
<dbReference type="InterPro" id="IPR011545">
    <property type="entry name" value="DEAD/DEAH_box_helicase_dom"/>
</dbReference>
<name>A0A2Z6NGR4_TRISU</name>
<dbReference type="InterPro" id="IPR007502">
    <property type="entry name" value="Helicase-assoc_dom"/>
</dbReference>
<accession>A0A2Z6NGR4</accession>
<sequence>MVKTIGNNLIINHWNGKPYSQRYFDILDKRKTLPIWHQKYDFLQVLNHNQTLILVGETGTGKTTQIPQFILEAIDLETPHPDHKHKKMMIAVTQPRRLTTMSVSRRVAEEMDVTIGEEVGYSIRFEDCSSERTVLKYLTDDMLLREAMTDPLLERYKVIILDEVHERSLATDVLFGVLKEVLKKRPDLKLVVMSAALETHKFRGYFLGAPLFKVPGRLHPVEIFYTHEPERDYLEAAIRTVVQIHTCEPAGDILVFLTGEEEIEDACCKISKEIANLGDQVGPVKVVPLYSTLLPDMQQKIFEPAPPPVKEGAPPGRKIVVSTNIAETWLTIDGIVYVIDPGFVKQKIYNPRIPAEYLAVFPISKASAHQRSGRAGRTQPGKCFRLYTERSFNNDLQPQTYPEIFRSNLANTVLTLKKLGIDDLVHFDFMDPPAPETLLRALEMLTYLGALDDEGTLTKLGEIMSEFPLDPQISKMLVVSPEFNCSNEILSISAMLSVPNCFIWPRDQANKAVDEAKARFGHIHGDHLTLLNVYHAYKQNNEDASWCYDNFVNYRALKSADNVRQQLVHIMARFNLKLCSTDFNGRDSYVNIRKAMLAGYFMQVAHLERTGDYLTVKNNQVVQLHPSNCLDHKPEWVIYNQYDQTSQNYIRTVTDIRGEWLVDIAPHYYDLSNFPQCEAKRVLEKLYQKQEKEKDEARICK</sequence>
<dbReference type="CDD" id="cd18791">
    <property type="entry name" value="SF2_C_RHA"/>
    <property type="match status" value="1"/>
</dbReference>
<dbReference type="Pfam" id="PF00271">
    <property type="entry name" value="Helicase_C"/>
    <property type="match status" value="1"/>
</dbReference>
<keyword evidence="4" id="KW-0547">Nucleotide-binding</keyword>
<gene>
    <name evidence="12" type="ORF">TSUD_143770</name>
</gene>
<dbReference type="PROSITE" id="PS51192">
    <property type="entry name" value="HELICASE_ATP_BIND_1"/>
    <property type="match status" value="1"/>
</dbReference>
<evidence type="ECO:0000313" key="13">
    <source>
        <dbReference type="Proteomes" id="UP000242715"/>
    </source>
</evidence>
<dbReference type="EMBL" id="DF973440">
    <property type="protein sequence ID" value="GAU30929.1"/>
    <property type="molecule type" value="Genomic_DNA"/>
</dbReference>
<dbReference type="InterPro" id="IPR048333">
    <property type="entry name" value="HA2_WH"/>
</dbReference>
<dbReference type="GO" id="GO:0005681">
    <property type="term" value="C:spliceosomal complex"/>
    <property type="evidence" value="ECO:0007669"/>
    <property type="project" value="UniProtKB-KW"/>
</dbReference>
<dbReference type="SMART" id="SM00487">
    <property type="entry name" value="DEXDc"/>
    <property type="match status" value="1"/>
</dbReference>
<dbReference type="Gene3D" id="3.40.50.300">
    <property type="entry name" value="P-loop containing nucleotide triphosphate hydrolases"/>
    <property type="match status" value="2"/>
</dbReference>
<dbReference type="GO" id="GO:0003724">
    <property type="term" value="F:RNA helicase activity"/>
    <property type="evidence" value="ECO:0007669"/>
    <property type="project" value="UniProtKB-EC"/>
</dbReference>
<dbReference type="InterPro" id="IPR011709">
    <property type="entry name" value="DEAD-box_helicase_OB_fold"/>
</dbReference>
<dbReference type="OrthoDB" id="10253254at2759"/>
<comment type="catalytic activity">
    <reaction evidence="9">
        <text>ATP + H2O = ADP + phosphate + H(+)</text>
        <dbReference type="Rhea" id="RHEA:13065"/>
        <dbReference type="ChEBI" id="CHEBI:15377"/>
        <dbReference type="ChEBI" id="CHEBI:15378"/>
        <dbReference type="ChEBI" id="CHEBI:30616"/>
        <dbReference type="ChEBI" id="CHEBI:43474"/>
        <dbReference type="ChEBI" id="CHEBI:456216"/>
        <dbReference type="EC" id="3.6.4.13"/>
    </reaction>
</comment>
<keyword evidence="2" id="KW-0507">mRNA processing</keyword>
<evidence type="ECO:0000313" key="12">
    <source>
        <dbReference type="EMBL" id="GAU30929.1"/>
    </source>
</evidence>
<evidence type="ECO:0000256" key="4">
    <source>
        <dbReference type="ARBA" id="ARBA00022741"/>
    </source>
</evidence>
<dbReference type="Proteomes" id="UP000242715">
    <property type="component" value="Unassembled WGS sequence"/>
</dbReference>
<dbReference type="PANTHER" id="PTHR18934:SF109">
    <property type="entry name" value="ATP-DEPENDENT RNA HELICASE DHX15 HOMOLOG"/>
    <property type="match status" value="1"/>
</dbReference>
<feature type="domain" description="Helicase ATP-binding" evidence="10">
    <location>
        <begin position="43"/>
        <end position="215"/>
    </location>
</feature>
<dbReference type="Pfam" id="PF04408">
    <property type="entry name" value="WHD_HA2"/>
    <property type="match status" value="1"/>
</dbReference>
<evidence type="ECO:0000256" key="5">
    <source>
        <dbReference type="ARBA" id="ARBA00022801"/>
    </source>
</evidence>
<dbReference type="AlphaFoldDB" id="A0A2Z6NGR4"/>
<dbReference type="GO" id="GO:0016787">
    <property type="term" value="F:hydrolase activity"/>
    <property type="evidence" value="ECO:0007669"/>
    <property type="project" value="UniProtKB-KW"/>
</dbReference>
<dbReference type="GO" id="GO:0008380">
    <property type="term" value="P:RNA splicing"/>
    <property type="evidence" value="ECO:0007669"/>
    <property type="project" value="UniProtKB-KW"/>
</dbReference>
<dbReference type="FunFam" id="3.40.50.300:FF:000615">
    <property type="entry name" value="pre-mRNA-splicing factor ATP-dependent RNA helicase DEAH7"/>
    <property type="match status" value="1"/>
</dbReference>
<reference evidence="13" key="1">
    <citation type="journal article" date="2017" name="Front. Plant Sci.">
        <title>Climate Clever Clovers: New Paradigm to Reduce the Environmental Footprint of Ruminants by Breeding Low Methanogenic Forages Utilizing Haplotype Variation.</title>
        <authorList>
            <person name="Kaur P."/>
            <person name="Appels R."/>
            <person name="Bayer P.E."/>
            <person name="Keeble-Gagnere G."/>
            <person name="Wang J."/>
            <person name="Hirakawa H."/>
            <person name="Shirasawa K."/>
            <person name="Vercoe P."/>
            <person name="Stefanova K."/>
            <person name="Durmic Z."/>
            <person name="Nichols P."/>
            <person name="Revell C."/>
            <person name="Isobe S.N."/>
            <person name="Edwards D."/>
            <person name="Erskine W."/>
        </authorList>
    </citation>
    <scope>NUCLEOTIDE SEQUENCE [LARGE SCALE GENOMIC DNA]</scope>
    <source>
        <strain evidence="13">cv. Daliak</strain>
    </source>
</reference>
<dbReference type="SUPFAM" id="SSF52540">
    <property type="entry name" value="P-loop containing nucleoside triphosphate hydrolases"/>
    <property type="match status" value="1"/>
</dbReference>
<evidence type="ECO:0000259" key="11">
    <source>
        <dbReference type="PROSITE" id="PS51194"/>
    </source>
</evidence>
<evidence type="ECO:0000256" key="7">
    <source>
        <dbReference type="ARBA" id="ARBA00022840"/>
    </source>
</evidence>
<dbReference type="InterPro" id="IPR001650">
    <property type="entry name" value="Helicase_C-like"/>
</dbReference>
<dbReference type="Pfam" id="PF21010">
    <property type="entry name" value="HA2_C"/>
    <property type="match status" value="1"/>
</dbReference>
<dbReference type="InterPro" id="IPR014001">
    <property type="entry name" value="Helicase_ATP-bd"/>
</dbReference>
<dbReference type="Pfam" id="PF00270">
    <property type="entry name" value="DEAD"/>
    <property type="match status" value="1"/>
</dbReference>
<keyword evidence="8" id="KW-0508">mRNA splicing</keyword>
<organism evidence="12 13">
    <name type="scientific">Trifolium subterraneum</name>
    <name type="common">Subterranean clover</name>
    <dbReference type="NCBI Taxonomy" id="3900"/>
    <lineage>
        <taxon>Eukaryota</taxon>
        <taxon>Viridiplantae</taxon>
        <taxon>Streptophyta</taxon>
        <taxon>Embryophyta</taxon>
        <taxon>Tracheophyta</taxon>
        <taxon>Spermatophyta</taxon>
        <taxon>Magnoliopsida</taxon>
        <taxon>eudicotyledons</taxon>
        <taxon>Gunneridae</taxon>
        <taxon>Pentapetalae</taxon>
        <taxon>rosids</taxon>
        <taxon>fabids</taxon>
        <taxon>Fabales</taxon>
        <taxon>Fabaceae</taxon>
        <taxon>Papilionoideae</taxon>
        <taxon>50 kb inversion clade</taxon>
        <taxon>NPAAA clade</taxon>
        <taxon>Hologalegina</taxon>
        <taxon>IRL clade</taxon>
        <taxon>Trifolieae</taxon>
        <taxon>Trifolium</taxon>
    </lineage>
</organism>